<evidence type="ECO:0000313" key="2">
    <source>
        <dbReference type="Proteomes" id="UP001303760"/>
    </source>
</evidence>
<accession>A0AAN7HD76</accession>
<keyword evidence="2" id="KW-1185">Reference proteome</keyword>
<organism evidence="1 2">
    <name type="scientific">Achaetomium macrosporum</name>
    <dbReference type="NCBI Taxonomy" id="79813"/>
    <lineage>
        <taxon>Eukaryota</taxon>
        <taxon>Fungi</taxon>
        <taxon>Dikarya</taxon>
        <taxon>Ascomycota</taxon>
        <taxon>Pezizomycotina</taxon>
        <taxon>Sordariomycetes</taxon>
        <taxon>Sordariomycetidae</taxon>
        <taxon>Sordariales</taxon>
        <taxon>Chaetomiaceae</taxon>
        <taxon>Achaetomium</taxon>
    </lineage>
</organism>
<name>A0AAN7HD76_9PEZI</name>
<dbReference type="Proteomes" id="UP001303760">
    <property type="component" value="Unassembled WGS sequence"/>
</dbReference>
<dbReference type="EMBL" id="MU860155">
    <property type="protein sequence ID" value="KAK4237110.1"/>
    <property type="molecule type" value="Genomic_DNA"/>
</dbReference>
<protein>
    <submittedName>
        <fullName evidence="1">Uncharacterized protein</fullName>
    </submittedName>
</protein>
<dbReference type="AlphaFoldDB" id="A0AAN7HD76"/>
<comment type="caution">
    <text evidence="1">The sequence shown here is derived from an EMBL/GenBank/DDBJ whole genome shotgun (WGS) entry which is preliminary data.</text>
</comment>
<reference evidence="1" key="1">
    <citation type="journal article" date="2023" name="Mol. Phylogenet. Evol.">
        <title>Genome-scale phylogeny and comparative genomics of the fungal order Sordariales.</title>
        <authorList>
            <person name="Hensen N."/>
            <person name="Bonometti L."/>
            <person name="Westerberg I."/>
            <person name="Brannstrom I.O."/>
            <person name="Guillou S."/>
            <person name="Cros-Aarteil S."/>
            <person name="Calhoun S."/>
            <person name="Haridas S."/>
            <person name="Kuo A."/>
            <person name="Mondo S."/>
            <person name="Pangilinan J."/>
            <person name="Riley R."/>
            <person name="LaButti K."/>
            <person name="Andreopoulos B."/>
            <person name="Lipzen A."/>
            <person name="Chen C."/>
            <person name="Yan M."/>
            <person name="Daum C."/>
            <person name="Ng V."/>
            <person name="Clum A."/>
            <person name="Steindorff A."/>
            <person name="Ohm R.A."/>
            <person name="Martin F."/>
            <person name="Silar P."/>
            <person name="Natvig D.O."/>
            <person name="Lalanne C."/>
            <person name="Gautier V."/>
            <person name="Ament-Velasquez S.L."/>
            <person name="Kruys A."/>
            <person name="Hutchinson M.I."/>
            <person name="Powell A.J."/>
            <person name="Barry K."/>
            <person name="Miller A.N."/>
            <person name="Grigoriev I.V."/>
            <person name="Debuchy R."/>
            <person name="Gladieux P."/>
            <person name="Hiltunen Thoren M."/>
            <person name="Johannesson H."/>
        </authorList>
    </citation>
    <scope>NUCLEOTIDE SEQUENCE</scope>
    <source>
        <strain evidence="1">CBS 532.94</strain>
    </source>
</reference>
<sequence>MEDENIAKVIKTVETNEIRRDFVADRLRRPIEQVGGAESHASITSVAEQLRASLAELQLVHKEVQTSLKRVREYTKAQEAAIVEQHNEGNDEKAGQADVRAELTTEQQKKLKVSIELLDLMGLVLQRIVPCYDLWDWMGGKVRACFFKLVSSQGKLYIVQEFMDERQDDGWHCLKCIVRGENDTIAEPRREFLDDRLDECEHSCSDTVYLTRNDDDDIRPGSQYYRARYISNARGSGRTSS</sequence>
<evidence type="ECO:0000313" key="1">
    <source>
        <dbReference type="EMBL" id="KAK4237110.1"/>
    </source>
</evidence>
<proteinExistence type="predicted"/>
<gene>
    <name evidence="1" type="ORF">C8A03DRAFT_34965</name>
</gene>
<reference evidence="1" key="2">
    <citation type="submission" date="2023-05" db="EMBL/GenBank/DDBJ databases">
        <authorList>
            <consortium name="Lawrence Berkeley National Laboratory"/>
            <person name="Steindorff A."/>
            <person name="Hensen N."/>
            <person name="Bonometti L."/>
            <person name="Westerberg I."/>
            <person name="Brannstrom I.O."/>
            <person name="Guillou S."/>
            <person name="Cros-Aarteil S."/>
            <person name="Calhoun S."/>
            <person name="Haridas S."/>
            <person name="Kuo A."/>
            <person name="Mondo S."/>
            <person name="Pangilinan J."/>
            <person name="Riley R."/>
            <person name="Labutti K."/>
            <person name="Andreopoulos B."/>
            <person name="Lipzen A."/>
            <person name="Chen C."/>
            <person name="Yanf M."/>
            <person name="Daum C."/>
            <person name="Ng V."/>
            <person name="Clum A."/>
            <person name="Ohm R."/>
            <person name="Martin F."/>
            <person name="Silar P."/>
            <person name="Natvig D."/>
            <person name="Lalanne C."/>
            <person name="Gautier V."/>
            <person name="Ament-Velasquez S.L."/>
            <person name="Kruys A."/>
            <person name="Hutchinson M.I."/>
            <person name="Powell A.J."/>
            <person name="Barry K."/>
            <person name="Miller A.N."/>
            <person name="Grigoriev I.V."/>
            <person name="Debuchy R."/>
            <person name="Gladieux P."/>
            <person name="Thoren M.H."/>
            <person name="Johannesson H."/>
        </authorList>
    </citation>
    <scope>NUCLEOTIDE SEQUENCE</scope>
    <source>
        <strain evidence="1">CBS 532.94</strain>
    </source>
</reference>